<dbReference type="Pfam" id="PF22721">
    <property type="entry name" value="TBP-TOTE"/>
    <property type="match status" value="2"/>
</dbReference>
<dbReference type="PANTHER" id="PTHR47642:SF5">
    <property type="entry name" value="ATP-DEPENDENT DNA HELICASE"/>
    <property type="match status" value="1"/>
</dbReference>
<dbReference type="InterPro" id="IPR051055">
    <property type="entry name" value="PIF1_helicase"/>
</dbReference>
<dbReference type="InterPro" id="IPR027417">
    <property type="entry name" value="P-loop_NTPase"/>
</dbReference>
<reference evidence="3 4" key="1">
    <citation type="submission" date="2010-08" db="EMBL/GenBank/DDBJ databases">
        <authorList>
            <person name="Durkin A.S."/>
            <person name="Madupu R."/>
            <person name="Torralba M."/>
            <person name="Gillis M."/>
            <person name="Methe B."/>
            <person name="Sutton G."/>
            <person name="Nelson K.E."/>
        </authorList>
    </citation>
    <scope>NUCLEOTIDE SEQUENCE [LARGE SCALE GENOMIC DNA]</scope>
    <source>
        <strain evidence="3 4">ACS-134-V-Col7a</strain>
    </source>
</reference>
<dbReference type="PANTHER" id="PTHR47642">
    <property type="entry name" value="ATP-DEPENDENT DNA HELICASE"/>
    <property type="match status" value="1"/>
</dbReference>
<sequence length="951" mass="109482">MGTHNFSRLETINPEMYKMATDSERYLYADHQIALVKLRVFAESFTNYLYNDLQLPNNPNENFCSKLQKYEFSRVVPHDIIKKLHLLRVNGNDMAHKVIECDQKVVNHCLKESYLLSKWLCFKLDPTITDYPEFVLPENKPLVHPVDSIDLDEELEALHRDPDGSIAKRNEVYSKISSEEREKITEVHAKEYADVIEKNHINLYPEETAAYYHLVDEFKGYALTADQQELVAQLEDFINNDSEHVFLMKGYAGTGKTFILKGVVNYLKNIGRSCSLSAPTGKATLVLREKTGHSASTVHSMIYSLNTLNEYGKDQEGETFKLVFELKDNENPDNHVYLIDESSMLSDAMANNEFIQFGSGKLLDDLMHYINLDSNEHAKKVIFIGDDAQLMPVRMNHSPALSEEHFKKLYGDEFPICSFQLTEVVRQKADSLILKNALHIRNDLARHQLNRLTIEQDDSEVVGIKAEQFLDTYMMNCNNNMDAQTIVIASKNDLVGMYNMMIRESLYPEAKTIVPGDRIMFSKNTFIDGHRVFNGEFATVTAVGHVESRRIQLNKERIVDLNFRHVQVEFINENGMRIVAPTLLIEDLLTSPNAMLDADEQKALYKDFYIRNTNALKSITQQMKAENKDDESEEERKRILFNNSHERLKLMMSDPYFNAVQAKYGYAITCHKAQGSEWKRVFLDCQHYNNILSVDGFKWLYTGITRATERLYLLNWWDRRADSNIEVDELKFSENQKQLTSKLQEDCAIDTYLDFDLTSLSRISQGICRMVVKTLASQGITVKRIASHNYHDIYQIQVDGKLEEYKIYYNGKHVIRSISPSNKNNSNQLYNSLTVLVGLLIQLEGAPSMEQTQSMESIVQRTVYPEPFKEFLQAYSEQLAAKLQEHHIGIKDIQCAPYRVRYAFTRGLGTITMDIIYNGKKQITKTQFIDSLCNDSDLADDIKSILTKGVM</sequence>
<evidence type="ECO:0000259" key="1">
    <source>
        <dbReference type="Pfam" id="PF13538"/>
    </source>
</evidence>
<dbReference type="RefSeq" id="WP_005381650.1">
    <property type="nucleotide sequence ID" value="NZ_AEDS01000067.1"/>
</dbReference>
<evidence type="ECO:0000313" key="3">
    <source>
        <dbReference type="EMBL" id="EFL57198.1"/>
    </source>
</evidence>
<name>E1LDX2_9FIRM</name>
<dbReference type="Pfam" id="PF13604">
    <property type="entry name" value="AAA_30"/>
    <property type="match status" value="1"/>
</dbReference>
<dbReference type="InterPro" id="IPR054572">
    <property type="entry name" value="TBP-TOTE"/>
</dbReference>
<dbReference type="Proteomes" id="UP000005942">
    <property type="component" value="Unassembled WGS sequence"/>
</dbReference>
<dbReference type="EMBL" id="AEDS01000067">
    <property type="protein sequence ID" value="EFL57198.1"/>
    <property type="molecule type" value="Genomic_DNA"/>
</dbReference>
<feature type="domain" description="TATA-binding-like protein" evidence="2">
    <location>
        <begin position="870"/>
        <end position="946"/>
    </location>
</feature>
<feature type="domain" description="TATA-binding-like protein" evidence="2">
    <location>
        <begin position="767"/>
        <end position="833"/>
    </location>
</feature>
<evidence type="ECO:0000259" key="2">
    <source>
        <dbReference type="Pfam" id="PF22721"/>
    </source>
</evidence>
<dbReference type="CDD" id="cd18809">
    <property type="entry name" value="SF1_C_RecD"/>
    <property type="match status" value="1"/>
</dbReference>
<protein>
    <submittedName>
        <fullName evidence="3">Uncharacterized protein</fullName>
    </submittedName>
</protein>
<gene>
    <name evidence="3" type="ORF">HMPREF9684_0889</name>
</gene>
<dbReference type="Gene3D" id="3.40.50.300">
    <property type="entry name" value="P-loop containing nucleotide triphosphate hydrolases"/>
    <property type="match status" value="2"/>
</dbReference>
<dbReference type="Pfam" id="PF13538">
    <property type="entry name" value="UvrD_C_2"/>
    <property type="match status" value="1"/>
</dbReference>
<dbReference type="AlphaFoldDB" id="E1LDX2"/>
<dbReference type="InterPro" id="IPR027785">
    <property type="entry name" value="UvrD-like_helicase_C"/>
</dbReference>
<proteinExistence type="predicted"/>
<organism evidence="3 4">
    <name type="scientific">Veillonella atypica ACS-134-V-Col7a</name>
    <dbReference type="NCBI Taxonomy" id="866778"/>
    <lineage>
        <taxon>Bacteria</taxon>
        <taxon>Bacillati</taxon>
        <taxon>Bacillota</taxon>
        <taxon>Negativicutes</taxon>
        <taxon>Veillonellales</taxon>
        <taxon>Veillonellaceae</taxon>
        <taxon>Veillonella</taxon>
    </lineage>
</organism>
<feature type="domain" description="UvrD-like helicase C-terminal" evidence="1">
    <location>
        <begin position="664"/>
        <end position="714"/>
    </location>
</feature>
<dbReference type="SUPFAM" id="SSF52540">
    <property type="entry name" value="P-loop containing nucleoside triphosphate hydrolases"/>
    <property type="match status" value="2"/>
</dbReference>
<comment type="caution">
    <text evidence="3">The sequence shown here is derived from an EMBL/GenBank/DDBJ whole genome shotgun (WGS) entry which is preliminary data.</text>
</comment>
<evidence type="ECO:0000313" key="4">
    <source>
        <dbReference type="Proteomes" id="UP000005942"/>
    </source>
</evidence>
<accession>E1LDX2</accession>